<evidence type="ECO:0000313" key="3">
    <source>
        <dbReference type="Proteomes" id="UP000479000"/>
    </source>
</evidence>
<protein>
    <submittedName>
        <fullName evidence="2">Uncharacterized protein</fullName>
    </submittedName>
</protein>
<organism evidence="2 3">
    <name type="scientific">Nesidiocoris tenuis</name>
    <dbReference type="NCBI Taxonomy" id="355587"/>
    <lineage>
        <taxon>Eukaryota</taxon>
        <taxon>Metazoa</taxon>
        <taxon>Ecdysozoa</taxon>
        <taxon>Arthropoda</taxon>
        <taxon>Hexapoda</taxon>
        <taxon>Insecta</taxon>
        <taxon>Pterygota</taxon>
        <taxon>Neoptera</taxon>
        <taxon>Paraneoptera</taxon>
        <taxon>Hemiptera</taxon>
        <taxon>Heteroptera</taxon>
        <taxon>Panheteroptera</taxon>
        <taxon>Cimicomorpha</taxon>
        <taxon>Miridae</taxon>
        <taxon>Dicyphina</taxon>
        <taxon>Nesidiocoris</taxon>
    </lineage>
</organism>
<evidence type="ECO:0000313" key="2">
    <source>
        <dbReference type="EMBL" id="CAA9999454.1"/>
    </source>
</evidence>
<accession>A0A6H5GAU8</accession>
<evidence type="ECO:0000256" key="1">
    <source>
        <dbReference type="SAM" id="Phobius"/>
    </source>
</evidence>
<keyword evidence="3" id="KW-1185">Reference proteome</keyword>
<dbReference type="EMBL" id="CADCXU010008827">
    <property type="protein sequence ID" value="CAA9999454.1"/>
    <property type="molecule type" value="Genomic_DNA"/>
</dbReference>
<feature type="transmembrane region" description="Helical" evidence="1">
    <location>
        <begin position="229"/>
        <end position="258"/>
    </location>
</feature>
<keyword evidence="1" id="KW-0812">Transmembrane</keyword>
<reference evidence="2 3" key="1">
    <citation type="submission" date="2020-02" db="EMBL/GenBank/DDBJ databases">
        <authorList>
            <person name="Ferguson B K."/>
        </authorList>
    </citation>
    <scope>NUCLEOTIDE SEQUENCE [LARGE SCALE GENOMIC DNA]</scope>
</reference>
<name>A0A6H5GAU8_9HEMI</name>
<sequence length="291" mass="33102">MRREINVHRIFLFLSRKKCFYNYSFILATHSRPAEIPKILGLLSNVEKMKFQFPSFEWADQPSSFYLANAALLPHPPFHSTPVLPPNGPVVQIPGVVQAASYTCDTIVPRDPLPEGSTGYDILGYCLRLQIGTSGSVSHFFPEKRKLSVISEYEYRQSVEGRKAPRVRGVHGMLANLRKLAELFQVPERREGAAAHYIMWLRAEDWSERCKYPLADGWTKTRAAEQSDVTLLILVPSLLIPIILFTLTVTAICISSLVNLLRWLTVNSSNCNFPRINSCFQTKTFKRKMII</sequence>
<proteinExistence type="predicted"/>
<keyword evidence="1" id="KW-1133">Transmembrane helix</keyword>
<keyword evidence="1" id="KW-0472">Membrane</keyword>
<dbReference type="Proteomes" id="UP000479000">
    <property type="component" value="Unassembled WGS sequence"/>
</dbReference>
<dbReference type="AlphaFoldDB" id="A0A6H5GAU8"/>
<gene>
    <name evidence="2" type="ORF">NTEN_LOCUS5737</name>
</gene>